<feature type="compositionally biased region" description="Acidic residues" evidence="3">
    <location>
        <begin position="531"/>
        <end position="543"/>
    </location>
</feature>
<evidence type="ECO:0000313" key="5">
    <source>
        <dbReference type="EMBL" id="KAG5833266.1"/>
    </source>
</evidence>
<name>A0A9D3LMI8_ANGAN</name>
<feature type="region of interest" description="Disordered" evidence="3">
    <location>
        <begin position="513"/>
        <end position="595"/>
    </location>
</feature>
<feature type="domain" description="PDZ" evidence="4">
    <location>
        <begin position="158"/>
        <end position="239"/>
    </location>
</feature>
<dbReference type="Gene3D" id="2.30.42.10">
    <property type="match status" value="4"/>
</dbReference>
<proteinExistence type="inferred from homology"/>
<dbReference type="SMART" id="SM00228">
    <property type="entry name" value="PDZ"/>
    <property type="match status" value="4"/>
</dbReference>
<feature type="region of interest" description="Disordered" evidence="3">
    <location>
        <begin position="368"/>
        <end position="402"/>
    </location>
</feature>
<dbReference type="EMBL" id="JAFIRN010000016">
    <property type="protein sequence ID" value="KAG5833266.1"/>
    <property type="molecule type" value="Genomic_DNA"/>
</dbReference>
<dbReference type="Proteomes" id="UP001044222">
    <property type="component" value="Chromosome 16"/>
</dbReference>
<dbReference type="GO" id="GO:0072659">
    <property type="term" value="P:protein localization to plasma membrane"/>
    <property type="evidence" value="ECO:0007669"/>
    <property type="project" value="TreeGrafter"/>
</dbReference>
<feature type="domain" description="PDZ" evidence="4">
    <location>
        <begin position="408"/>
        <end position="488"/>
    </location>
</feature>
<dbReference type="PANTHER" id="PTHR14191:SF6">
    <property type="entry name" value="NA(+)_H(+) EXCHANGE REGULATORY COFACTOR NHE-RF3-RELATED"/>
    <property type="match status" value="1"/>
</dbReference>
<dbReference type="Pfam" id="PF00595">
    <property type="entry name" value="PDZ"/>
    <property type="match status" value="4"/>
</dbReference>
<feature type="domain" description="PDZ" evidence="4">
    <location>
        <begin position="40"/>
        <end position="121"/>
    </location>
</feature>
<dbReference type="GO" id="GO:0043495">
    <property type="term" value="F:protein-membrane adaptor activity"/>
    <property type="evidence" value="ECO:0007669"/>
    <property type="project" value="TreeGrafter"/>
</dbReference>
<evidence type="ECO:0000256" key="2">
    <source>
        <dbReference type="ARBA" id="ARBA00038110"/>
    </source>
</evidence>
<reference evidence="5" key="1">
    <citation type="submission" date="2021-01" db="EMBL/GenBank/DDBJ databases">
        <title>A chromosome-scale assembly of European eel, Anguilla anguilla.</title>
        <authorList>
            <person name="Henkel C."/>
            <person name="Jong-Raadsen S.A."/>
            <person name="Dufour S."/>
            <person name="Weltzien F.-A."/>
            <person name="Palstra A.P."/>
            <person name="Pelster B."/>
            <person name="Spaink H.P."/>
            <person name="Van Den Thillart G.E."/>
            <person name="Jansen H."/>
            <person name="Zahm M."/>
            <person name="Klopp C."/>
            <person name="Cedric C."/>
            <person name="Louis A."/>
            <person name="Berthelot C."/>
            <person name="Parey E."/>
            <person name="Roest Crollius H."/>
            <person name="Montfort J."/>
            <person name="Robinson-Rechavi M."/>
            <person name="Bucao C."/>
            <person name="Bouchez O."/>
            <person name="Gislard M."/>
            <person name="Lluch J."/>
            <person name="Milhes M."/>
            <person name="Lampietro C."/>
            <person name="Lopez Roques C."/>
            <person name="Donnadieu C."/>
            <person name="Braasch I."/>
            <person name="Desvignes T."/>
            <person name="Postlethwait J."/>
            <person name="Bobe J."/>
            <person name="Guiguen Y."/>
            <person name="Dirks R."/>
        </authorList>
    </citation>
    <scope>NUCLEOTIDE SEQUENCE</scope>
    <source>
        <strain evidence="5">Tag_6206</strain>
        <tissue evidence="5">Liver</tissue>
    </source>
</reference>
<dbReference type="SUPFAM" id="SSF50156">
    <property type="entry name" value="PDZ domain-like"/>
    <property type="match status" value="4"/>
</dbReference>
<dbReference type="CDD" id="cd06768">
    <property type="entry name" value="PDZ_NHERF-like"/>
    <property type="match status" value="4"/>
</dbReference>
<feature type="domain" description="PDZ" evidence="4">
    <location>
        <begin position="267"/>
        <end position="347"/>
    </location>
</feature>
<protein>
    <recommendedName>
        <fullName evidence="4">PDZ domain-containing protein</fullName>
    </recommendedName>
</protein>
<feature type="compositionally biased region" description="Low complexity" evidence="3">
    <location>
        <begin position="580"/>
        <end position="589"/>
    </location>
</feature>
<evidence type="ECO:0000259" key="4">
    <source>
        <dbReference type="PROSITE" id="PS50106"/>
    </source>
</evidence>
<dbReference type="GO" id="GO:0016324">
    <property type="term" value="C:apical plasma membrane"/>
    <property type="evidence" value="ECO:0007669"/>
    <property type="project" value="TreeGrafter"/>
</dbReference>
<feature type="compositionally biased region" description="Acidic residues" evidence="3">
    <location>
        <begin position="550"/>
        <end position="562"/>
    </location>
</feature>
<dbReference type="InterPro" id="IPR036034">
    <property type="entry name" value="PDZ_sf"/>
</dbReference>
<keyword evidence="6" id="KW-1185">Reference proteome</keyword>
<feature type="compositionally biased region" description="Pro residues" evidence="3">
    <location>
        <begin position="385"/>
        <end position="396"/>
    </location>
</feature>
<feature type="compositionally biased region" description="Polar residues" evidence="3">
    <location>
        <begin position="569"/>
        <end position="579"/>
    </location>
</feature>
<dbReference type="AlphaFoldDB" id="A0A9D3LMI8"/>
<dbReference type="InterPro" id="IPR051067">
    <property type="entry name" value="NHER"/>
</dbReference>
<organism evidence="5 6">
    <name type="scientific">Anguilla anguilla</name>
    <name type="common">European freshwater eel</name>
    <name type="synonym">Muraena anguilla</name>
    <dbReference type="NCBI Taxonomy" id="7936"/>
    <lineage>
        <taxon>Eukaryota</taxon>
        <taxon>Metazoa</taxon>
        <taxon>Chordata</taxon>
        <taxon>Craniata</taxon>
        <taxon>Vertebrata</taxon>
        <taxon>Euteleostomi</taxon>
        <taxon>Actinopterygii</taxon>
        <taxon>Neopterygii</taxon>
        <taxon>Teleostei</taxon>
        <taxon>Anguilliformes</taxon>
        <taxon>Anguillidae</taxon>
        <taxon>Anguilla</taxon>
    </lineage>
</organism>
<keyword evidence="1" id="KW-0677">Repeat</keyword>
<dbReference type="InterPro" id="IPR001478">
    <property type="entry name" value="PDZ"/>
</dbReference>
<gene>
    <name evidence="5" type="ORF">ANANG_G00274110</name>
</gene>
<sequence length="595" mass="64502">MNPTLPQGEGEITAAAVCEESLPSDDIQQAAAMATPTPRVINLSKSEGRSFGFFLREEQGEEGHLIRNLELGGPAELAGMKDGDRILRVNGTFVDRLDHSQVVDMVKRSGNTVTFHILDQASYKQAKADGVDLFNPQPRPAQAQPVMNGVAGSMPKPKLCFLVKAKNEYGFSLKSTHGEKGIFMTNVTPGGVAERAGVKAKDRIVEVNGENVEHATHEQIVEKVRASGASVLFLLADEETDSHYRNRNLQLRAELATLKLLPHKPRIAEVTKGSDGYGFFLRADPNMEGHFIKDIDLGSPAQEAGLRDMDRLVAVNGQEVESLGHEQVVERIRQCGGSCSLLVVDEETDKMYKKAGVSPLFYWNEVRGSHQQTSPPASPNGGTPTPEPVPTPPPASSQPIPEEYKPKLCKLEKTASGFGFHLNGVHGVPGQYLKEVVKGGVADRAGLEDDDVVIEVGGVNVEDSTHEQVVERITGSGDGLTLLVVSKKAYNFFKAKKIPISTLLLEQAALDTLEVPETPEGPEPSDTTLEQGEEEEEQKEEEEEKRSDNGEETGEEQQEEEVNCPATPPSQSESGNRKASVSSSVSSSPSEDERL</sequence>
<dbReference type="PANTHER" id="PTHR14191">
    <property type="entry name" value="PDZ DOMAIN CONTAINING PROTEIN"/>
    <property type="match status" value="1"/>
</dbReference>
<evidence type="ECO:0000313" key="6">
    <source>
        <dbReference type="Proteomes" id="UP001044222"/>
    </source>
</evidence>
<comment type="caution">
    <text evidence="5">The sequence shown here is derived from an EMBL/GenBank/DDBJ whole genome shotgun (WGS) entry which is preliminary data.</text>
</comment>
<dbReference type="PROSITE" id="PS50106">
    <property type="entry name" value="PDZ"/>
    <property type="match status" value="4"/>
</dbReference>
<evidence type="ECO:0000256" key="3">
    <source>
        <dbReference type="SAM" id="MobiDB-lite"/>
    </source>
</evidence>
<accession>A0A9D3LMI8</accession>
<comment type="similarity">
    <text evidence="2">Belongs to the NHER family.</text>
</comment>
<evidence type="ECO:0000256" key="1">
    <source>
        <dbReference type="ARBA" id="ARBA00022737"/>
    </source>
</evidence>